<dbReference type="STRING" id="1348633.GCA_001591765_00484"/>
<evidence type="ECO:0000313" key="8">
    <source>
        <dbReference type="Proteomes" id="UP000501945"/>
    </source>
</evidence>
<dbReference type="PANTHER" id="PTHR34382">
    <property type="entry name" value="PTS SYSTEM N,N'-DIACETYLCHITOBIOSE-SPECIFIC EIIA COMPONENT"/>
    <property type="match status" value="1"/>
</dbReference>
<evidence type="ECO:0000256" key="4">
    <source>
        <dbReference type="ARBA" id="ARBA00022683"/>
    </source>
</evidence>
<dbReference type="PANTHER" id="PTHR34382:SF7">
    <property type="entry name" value="PTS SYSTEM N,N'-DIACETYLCHITOBIOSE-SPECIFIC EIIA COMPONENT"/>
    <property type="match status" value="1"/>
</dbReference>
<keyword evidence="4" id="KW-0598">Phosphotransferase system</keyword>
<evidence type="ECO:0000256" key="2">
    <source>
        <dbReference type="ARBA" id="ARBA00022597"/>
    </source>
</evidence>
<accession>A0A290PWR6</accession>
<dbReference type="GO" id="GO:0009401">
    <property type="term" value="P:phosphoenolpyruvate-dependent sugar phosphotransferase system"/>
    <property type="evidence" value="ECO:0007669"/>
    <property type="project" value="UniProtKB-KW"/>
</dbReference>
<evidence type="ECO:0000256" key="5">
    <source>
        <dbReference type="PIRSR" id="PIRSR000699-1"/>
    </source>
</evidence>
<name>A0A290PWR6_9LACT</name>
<dbReference type="RefSeq" id="WP_096039314.1">
    <property type="nucleotide sequence ID" value="NZ_CP023392.1"/>
</dbReference>
<evidence type="ECO:0000256" key="6">
    <source>
        <dbReference type="PIRSR" id="PIRSR000699-2"/>
    </source>
</evidence>
<feature type="binding site" evidence="6">
    <location>
        <position position="81"/>
    </location>
    <ligand>
        <name>Mg(2+)</name>
        <dbReference type="ChEBI" id="CHEBI:18420"/>
        <note>ligand shared between all trimeric partners</note>
    </ligand>
</feature>
<organism evidence="7 8">
    <name type="scientific">Pseudolactococcus raffinolactis</name>
    <dbReference type="NCBI Taxonomy" id="1366"/>
    <lineage>
        <taxon>Bacteria</taxon>
        <taxon>Bacillati</taxon>
        <taxon>Bacillota</taxon>
        <taxon>Bacilli</taxon>
        <taxon>Lactobacillales</taxon>
        <taxon>Streptococcaceae</taxon>
        <taxon>Pseudolactococcus</taxon>
    </lineage>
</organism>
<dbReference type="SUPFAM" id="SSF46973">
    <property type="entry name" value="Enzyme IIa from lactose specific PTS, IIa-lac"/>
    <property type="match status" value="1"/>
</dbReference>
<keyword evidence="3" id="KW-0808">Transferase</keyword>
<dbReference type="GO" id="GO:0046872">
    <property type="term" value="F:metal ion binding"/>
    <property type="evidence" value="ECO:0007669"/>
    <property type="project" value="UniProtKB-KW"/>
</dbReference>
<keyword evidence="6" id="KW-0460">Magnesium</keyword>
<keyword evidence="2" id="KW-0762">Sugar transport</keyword>
<dbReference type="Pfam" id="PF02255">
    <property type="entry name" value="PTS_IIA"/>
    <property type="match status" value="1"/>
</dbReference>
<evidence type="ECO:0000256" key="1">
    <source>
        <dbReference type="ARBA" id="ARBA00022448"/>
    </source>
</evidence>
<dbReference type="Gene3D" id="1.20.58.80">
    <property type="entry name" value="Phosphotransferase system, lactose/cellobiose-type IIA subunit"/>
    <property type="match status" value="1"/>
</dbReference>
<evidence type="ECO:0000313" key="7">
    <source>
        <dbReference type="EMBL" id="QIW54122.1"/>
    </source>
</evidence>
<dbReference type="CDD" id="cd00215">
    <property type="entry name" value="PTS_IIA_lac"/>
    <property type="match status" value="1"/>
</dbReference>
<dbReference type="InterPro" id="IPR036542">
    <property type="entry name" value="PTS_IIA_lac/cel_sf"/>
</dbReference>
<dbReference type="GO" id="GO:0016740">
    <property type="term" value="F:transferase activity"/>
    <property type="evidence" value="ECO:0007669"/>
    <property type="project" value="UniProtKB-KW"/>
</dbReference>
<dbReference type="EMBL" id="CP047616">
    <property type="protein sequence ID" value="QIW54122.1"/>
    <property type="molecule type" value="Genomic_DNA"/>
</dbReference>
<protein>
    <submittedName>
        <fullName evidence="7">PTS lactose/cellobiose transporter subunit IIA</fullName>
    </submittedName>
</protein>
<dbReference type="InterPro" id="IPR003188">
    <property type="entry name" value="PTS_IIA_lac/cel"/>
</dbReference>
<dbReference type="PROSITE" id="PS51095">
    <property type="entry name" value="PTS_EIIA_TYPE_3"/>
    <property type="match status" value="1"/>
</dbReference>
<keyword evidence="6" id="KW-0479">Metal-binding</keyword>
<dbReference type="PIRSF" id="PIRSF000699">
    <property type="entry name" value="PTS_IILac_III"/>
    <property type="match status" value="1"/>
</dbReference>
<proteinExistence type="predicted"/>
<gene>
    <name evidence="7" type="ORF">GU336_08215</name>
</gene>
<dbReference type="AlphaFoldDB" id="A0A290PWR6"/>
<evidence type="ECO:0000256" key="3">
    <source>
        <dbReference type="ARBA" id="ARBA00022679"/>
    </source>
</evidence>
<dbReference type="Proteomes" id="UP000501945">
    <property type="component" value="Chromosome"/>
</dbReference>
<keyword evidence="1" id="KW-0813">Transport</keyword>
<reference evidence="7 8" key="1">
    <citation type="submission" date="2019-12" db="EMBL/GenBank/DDBJ databases">
        <title>Whole genome sequences of Lactococcus raffinolactis strains isolated from sewage.</title>
        <authorList>
            <person name="Ybazeta G."/>
            <person name="Ross M."/>
            <person name="Brabant-Kirwan D."/>
            <person name="Saleh M."/>
            <person name="Dillon J.A."/>
            <person name="Splinter K."/>
            <person name="Nokhbeh R."/>
        </authorList>
    </citation>
    <scope>NUCLEOTIDE SEQUENCE [LARGE SCALE GENOMIC DNA]</scope>
    <source>
        <strain evidence="7 8">Lr_19_5</strain>
    </source>
</reference>
<feature type="active site" description="Tele-phosphohistidine intermediate" evidence="5">
    <location>
        <position position="78"/>
    </location>
</feature>
<dbReference type="KEGG" id="lrn:CMV25_01110"/>
<comment type="cofactor">
    <cofactor evidence="6">
        <name>Mg(2+)</name>
        <dbReference type="ChEBI" id="CHEBI:18420"/>
    </cofactor>
    <text evidence="6">Binds 1 Mg(2+) ion per trimer.</text>
</comment>
<sequence length="115" mass="12763">MKVIQADQIIMGLIIHAGDAKSHIYMALEHAKKGELVISEGEIQLAETALNEAHNIQSSWLAQEARGEGTGLSALFVHAQDHLMTTITEIHLIKEVIETRQELNELKKLMNISVI</sequence>